<keyword evidence="1" id="KW-0732">Signal</keyword>
<proteinExistence type="predicted"/>
<gene>
    <name evidence="2" type="ORF">PKOR_19050</name>
</gene>
<dbReference type="AlphaFoldDB" id="A0A0E3UY44"/>
<organism evidence="2 3">
    <name type="scientific">Pontibacter korlensis</name>
    <dbReference type="NCBI Taxonomy" id="400092"/>
    <lineage>
        <taxon>Bacteria</taxon>
        <taxon>Pseudomonadati</taxon>
        <taxon>Bacteroidota</taxon>
        <taxon>Cytophagia</taxon>
        <taxon>Cytophagales</taxon>
        <taxon>Hymenobacteraceae</taxon>
        <taxon>Pontibacter</taxon>
    </lineage>
</organism>
<feature type="signal peptide" evidence="1">
    <location>
        <begin position="1"/>
        <end position="24"/>
    </location>
</feature>
<dbReference type="InterPro" id="IPR021314">
    <property type="entry name" value="DUF2911"/>
</dbReference>
<dbReference type="KEGG" id="pko:PKOR_19050"/>
<dbReference type="RefSeq" id="WP_046312785.1">
    <property type="nucleotide sequence ID" value="NZ_CBCSCY010000011.1"/>
</dbReference>
<dbReference type="HOGENOM" id="CLU_062228_0_0_10"/>
<dbReference type="EMBL" id="CP009621">
    <property type="protein sequence ID" value="AKD04812.1"/>
    <property type="molecule type" value="Genomic_DNA"/>
</dbReference>
<feature type="chain" id="PRO_5002413336" description="Dihydrolipoamide dehydrogenase" evidence="1">
    <location>
        <begin position="25"/>
        <end position="290"/>
    </location>
</feature>
<accession>A0A0E3UY44</accession>
<evidence type="ECO:0000313" key="3">
    <source>
        <dbReference type="Proteomes" id="UP000033109"/>
    </source>
</evidence>
<keyword evidence="3" id="KW-1185">Reference proteome</keyword>
<sequence>MKKYILSFFLFAILLLTEGGSAWAQVQLPQASPAAMLRQTIGLTDITVNYHAPSVRGRKVFGELVPYGQLWRAGANEATLVTFQDELFLNNERVPAGTYSFFIFPQSDSLWHVVLNKDTTLWGLEGYNELDDVAYLEVKPVKTADFTETMQFSFSDITTNKAKLNLAWENTKISLSIETDVEKKALANINYALANAAADDWYTWAQCAEYMLPRKEHHQKALEWINKSIAIKENFYNNWIKAKLYAYNKEYQMAATLSAKAMQLGNSEPESYKTYAKQIETAYSEWKKRK</sequence>
<reference evidence="2 3" key="1">
    <citation type="journal article" date="2015" name="Sci. Rep.">
        <title>Unraveling adaptation of Pontibacter korlensis to radiation and infertility in desert through complete genome and comparative transcriptomic analysis.</title>
        <authorList>
            <person name="Dai J."/>
            <person name="Dai W."/>
            <person name="Qiu C."/>
            <person name="Yang Z."/>
            <person name="Zhang Y."/>
            <person name="Zhou M."/>
            <person name="Zhang L."/>
            <person name="Fang C."/>
            <person name="Gao Q."/>
            <person name="Yang Q."/>
            <person name="Li X."/>
            <person name="Wang Z."/>
            <person name="Wang Z."/>
            <person name="Jia Z."/>
            <person name="Chen X."/>
        </authorList>
    </citation>
    <scope>NUCLEOTIDE SEQUENCE [LARGE SCALE GENOMIC DNA]</scope>
    <source>
        <strain evidence="2 3">X14-1T</strain>
    </source>
</reference>
<protein>
    <recommendedName>
        <fullName evidence="4">Dihydrolipoamide dehydrogenase</fullName>
    </recommendedName>
</protein>
<evidence type="ECO:0008006" key="4">
    <source>
        <dbReference type="Google" id="ProtNLM"/>
    </source>
</evidence>
<evidence type="ECO:0000313" key="2">
    <source>
        <dbReference type="EMBL" id="AKD04812.1"/>
    </source>
</evidence>
<name>A0A0E3UY44_9BACT</name>
<dbReference type="Pfam" id="PF11138">
    <property type="entry name" value="DUF2911"/>
    <property type="match status" value="1"/>
</dbReference>
<dbReference type="STRING" id="400092.PKOR_19050"/>
<evidence type="ECO:0000256" key="1">
    <source>
        <dbReference type="SAM" id="SignalP"/>
    </source>
</evidence>
<dbReference type="PATRIC" id="fig|400092.3.peg.4168"/>
<dbReference type="OrthoDB" id="195456at2"/>
<dbReference type="Proteomes" id="UP000033109">
    <property type="component" value="Chromosome"/>
</dbReference>